<name>A0ABW0R6V6_9BACL</name>
<keyword evidence="3" id="KW-0540">Nuclease</keyword>
<proteinExistence type="inferred from homology"/>
<comment type="similarity">
    <text evidence="1">In the N-terminal section; belongs to the CRISPR-associated nuclease Cas3-HD family.</text>
</comment>
<dbReference type="Proteomes" id="UP001595978">
    <property type="component" value="Unassembled WGS sequence"/>
</dbReference>
<dbReference type="EMBL" id="JBHSNQ010000018">
    <property type="protein sequence ID" value="MFC5540509.1"/>
    <property type="molecule type" value="Genomic_DNA"/>
</dbReference>
<keyword evidence="5" id="KW-0547">Nucleotide-binding</keyword>
<evidence type="ECO:0000256" key="8">
    <source>
        <dbReference type="ARBA" id="ARBA00022840"/>
    </source>
</evidence>
<dbReference type="PROSITE" id="PS51643">
    <property type="entry name" value="HD_CAS3"/>
    <property type="match status" value="1"/>
</dbReference>
<dbReference type="CDD" id="cd09641">
    <property type="entry name" value="Cas3''_I"/>
    <property type="match status" value="1"/>
</dbReference>
<dbReference type="PROSITE" id="PS51192">
    <property type="entry name" value="HELICASE_ATP_BIND_1"/>
    <property type="match status" value="1"/>
</dbReference>
<dbReference type="Pfam" id="PF22590">
    <property type="entry name" value="Cas3-like_C_2"/>
    <property type="match status" value="1"/>
</dbReference>
<feature type="domain" description="HD Cas3-type" evidence="11">
    <location>
        <begin position="16"/>
        <end position="221"/>
    </location>
</feature>
<evidence type="ECO:0000259" key="10">
    <source>
        <dbReference type="PROSITE" id="PS51192"/>
    </source>
</evidence>
<organism evidence="12 13">
    <name type="scientific">Ureibacillus suwonensis</name>
    <dbReference type="NCBI Taxonomy" id="313007"/>
    <lineage>
        <taxon>Bacteria</taxon>
        <taxon>Bacillati</taxon>
        <taxon>Bacillota</taxon>
        <taxon>Bacilli</taxon>
        <taxon>Bacillales</taxon>
        <taxon>Caryophanaceae</taxon>
        <taxon>Ureibacillus</taxon>
    </lineage>
</organism>
<protein>
    <submittedName>
        <fullName evidence="12">CRISPR-associated helicase Cas3</fullName>
    </submittedName>
</protein>
<dbReference type="RefSeq" id="WP_390308698.1">
    <property type="nucleotide sequence ID" value="NZ_JBHSNQ010000018.1"/>
</dbReference>
<keyword evidence="7" id="KW-0347">Helicase</keyword>
<dbReference type="InterPro" id="IPR027417">
    <property type="entry name" value="P-loop_NTPase"/>
</dbReference>
<sequence length="792" mass="93108">MSRLISFDDCIARPDENGHRYYLKTHLEGVREWTRSFFQIVKLDNVEKALIEIAAISHDIGKANVDWQAYINGRKKRGPNHSWCGAMFFSYVAYHYLKILGKWKDYKILWLQLTRDIADHHGELKDLVENQNVDSIDFSKMDVDGIQKWIYTLFPIIKEHKQKISSAALNDWADDFDEFVENLLFDIHLEKRNENQTIIEKIDMLQKWRMMTSILISSDRFEIKSVQDKRIKKHDWNAIKQQIENFCKSNRKGSLAIIRSKAQEDILQQWKTAKDCSYYVLEMPTGYGKTVTALKLAAEIGKEKGHSKIVYVAPYLSILEQNAEEIEKITKKMSLQHHSMAILNDKTLEENKETDSHSTLHMQAWANEIVCTSFVQWMRAIFPRRAQETIRRSYLNGAIVIIDEPQIIDASVWNLFLVGLESLTKLYNLTIIFCSATMPPFYKELNEQSKRLSIASKKEDDRYYIQRIEELTKQSCAQKLAMAKDPTAIAILNTIRDAMDVYDELSNINNNDTFETYLLHGLMIPIHKAIQINRVRNSLRSKKTVRVVSTQIIEAGVNVSFHYMYRALPIIPSLVQAAGRVNRHRELPIGRIETSQFLRNEKDTRFIYSTSLKRISDELLFQKEIWYEHEMEGLVRLFYEKMFTENSYEAVLQDIHAAYLGNWKHVSRHDVFRSDDYYRLPIFIPFEWNEERVKLFPKGIQLLLNEFEIENPTHIYEIFLNTTMRNSWSYEKNKRFMILFNQFVVNVPVELALKIVPKDDFLQYRVPMLEDSSRYQFDKGLIANNDVLDSII</sequence>
<dbReference type="InterPro" id="IPR054712">
    <property type="entry name" value="Cas3-like_dom"/>
</dbReference>
<dbReference type="SMART" id="SM00487">
    <property type="entry name" value="DEXDc"/>
    <property type="match status" value="1"/>
</dbReference>
<dbReference type="Pfam" id="PF00270">
    <property type="entry name" value="DEAD"/>
    <property type="match status" value="1"/>
</dbReference>
<evidence type="ECO:0000256" key="1">
    <source>
        <dbReference type="ARBA" id="ARBA00006847"/>
    </source>
</evidence>
<evidence type="ECO:0000256" key="7">
    <source>
        <dbReference type="ARBA" id="ARBA00022806"/>
    </source>
</evidence>
<evidence type="ECO:0000256" key="6">
    <source>
        <dbReference type="ARBA" id="ARBA00022801"/>
    </source>
</evidence>
<keyword evidence="4" id="KW-0479">Metal-binding</keyword>
<dbReference type="SUPFAM" id="SSF52540">
    <property type="entry name" value="P-loop containing nucleoside triphosphate hydrolases"/>
    <property type="match status" value="1"/>
</dbReference>
<reference evidence="13" key="1">
    <citation type="journal article" date="2019" name="Int. J. Syst. Evol. Microbiol.">
        <title>The Global Catalogue of Microorganisms (GCM) 10K type strain sequencing project: providing services to taxonomists for standard genome sequencing and annotation.</title>
        <authorList>
            <consortium name="The Broad Institute Genomics Platform"/>
            <consortium name="The Broad Institute Genome Sequencing Center for Infectious Disease"/>
            <person name="Wu L."/>
            <person name="Ma J."/>
        </authorList>
    </citation>
    <scope>NUCLEOTIDE SEQUENCE [LARGE SCALE GENOMIC DNA]</scope>
    <source>
        <strain evidence="13">CCUG 56331</strain>
    </source>
</reference>
<evidence type="ECO:0000313" key="12">
    <source>
        <dbReference type="EMBL" id="MFC5540509.1"/>
    </source>
</evidence>
<dbReference type="InterPro" id="IPR014001">
    <property type="entry name" value="Helicase_ATP-bd"/>
</dbReference>
<keyword evidence="8" id="KW-0067">ATP-binding</keyword>
<evidence type="ECO:0000256" key="3">
    <source>
        <dbReference type="ARBA" id="ARBA00022722"/>
    </source>
</evidence>
<dbReference type="NCBIfam" id="TIGR01587">
    <property type="entry name" value="cas3_core"/>
    <property type="match status" value="1"/>
</dbReference>
<evidence type="ECO:0000256" key="4">
    <source>
        <dbReference type="ARBA" id="ARBA00022723"/>
    </source>
</evidence>
<dbReference type="Gene3D" id="1.10.3210.30">
    <property type="match status" value="1"/>
</dbReference>
<evidence type="ECO:0000259" key="11">
    <source>
        <dbReference type="PROSITE" id="PS51643"/>
    </source>
</evidence>
<dbReference type="NCBIfam" id="TIGR01596">
    <property type="entry name" value="cas3_HD"/>
    <property type="match status" value="1"/>
</dbReference>
<dbReference type="Gene3D" id="3.40.50.300">
    <property type="entry name" value="P-loop containing nucleotide triphosphate hydrolases"/>
    <property type="match status" value="2"/>
</dbReference>
<comment type="caution">
    <text evidence="12">The sequence shown here is derived from an EMBL/GenBank/DDBJ whole genome shotgun (WGS) entry which is preliminary data.</text>
</comment>
<dbReference type="InterPro" id="IPR038257">
    <property type="entry name" value="CRISPR-assoc_Cas3_HD_sf"/>
</dbReference>
<dbReference type="CDD" id="cd17930">
    <property type="entry name" value="DEXHc_cas3"/>
    <property type="match status" value="1"/>
</dbReference>
<evidence type="ECO:0000313" key="13">
    <source>
        <dbReference type="Proteomes" id="UP001595978"/>
    </source>
</evidence>
<dbReference type="InterPro" id="IPR006483">
    <property type="entry name" value="CRISPR-assoc_Cas3_HD"/>
</dbReference>
<evidence type="ECO:0000256" key="2">
    <source>
        <dbReference type="ARBA" id="ARBA00009046"/>
    </source>
</evidence>
<accession>A0ABW0R6V6</accession>
<comment type="similarity">
    <text evidence="2">In the central section; belongs to the CRISPR-associated helicase Cas3 family.</text>
</comment>
<dbReference type="InterPro" id="IPR011545">
    <property type="entry name" value="DEAD/DEAH_box_helicase_dom"/>
</dbReference>
<feature type="domain" description="Helicase ATP-binding" evidence="10">
    <location>
        <begin position="270"/>
        <end position="456"/>
    </location>
</feature>
<gene>
    <name evidence="12" type="primary">cas3</name>
    <name evidence="12" type="ORF">ACFPOH_01695</name>
</gene>
<keyword evidence="6" id="KW-0378">Hydrolase</keyword>
<keyword evidence="9" id="KW-0051">Antiviral defense</keyword>
<evidence type="ECO:0000256" key="9">
    <source>
        <dbReference type="ARBA" id="ARBA00023118"/>
    </source>
</evidence>
<evidence type="ECO:0000256" key="5">
    <source>
        <dbReference type="ARBA" id="ARBA00022741"/>
    </source>
</evidence>
<keyword evidence="13" id="KW-1185">Reference proteome</keyword>
<dbReference type="InterPro" id="IPR006474">
    <property type="entry name" value="Helicase_Cas3_CRISPR-ass_core"/>
</dbReference>